<evidence type="ECO:0000256" key="3">
    <source>
        <dbReference type="ARBA" id="ARBA00023015"/>
    </source>
</evidence>
<dbReference type="GeneID" id="28968416"/>
<dbReference type="EMBL" id="CP144534">
    <property type="protein sequence ID" value="WWC61724.1"/>
    <property type="molecule type" value="Genomic_DNA"/>
</dbReference>
<feature type="region of interest" description="Disordered" evidence="7">
    <location>
        <begin position="1"/>
        <end position="66"/>
    </location>
</feature>
<dbReference type="AlphaFoldDB" id="A0A1A6A5P7"/>
<dbReference type="SUPFAM" id="SSF54447">
    <property type="entry name" value="ssDNA-binding transcriptional regulator domain"/>
    <property type="match status" value="1"/>
</dbReference>
<dbReference type="VEuPathDB" id="FungiDB:I303_04717"/>
<keyword evidence="4" id="KW-0238">DNA-binding</keyword>
<evidence type="ECO:0000256" key="1">
    <source>
        <dbReference type="ARBA" id="ARBA00004123"/>
    </source>
</evidence>
<sequence length="141" mass="15668">MSAKQVRALSSSDDEDLDDKPETSKSSKAVPSSKRGKDADGGSEPQNKKSRPSTAAESDGQVVIEENDEGDQFFKLSEQRRLTVRQFKGKVLVDIRETYKDKNTGQVKPGNKGIALSKEQWDLIKNNINNVDDMIVKVNEK</sequence>
<proteinExistence type="inferred from homology"/>
<dbReference type="InterPro" id="IPR045125">
    <property type="entry name" value="Sub1/Tcp4-like"/>
</dbReference>
<name>A0A1A6A5P7_9TREE</name>
<dbReference type="RefSeq" id="XP_018263224.1">
    <property type="nucleotide sequence ID" value="XM_018408013.1"/>
</dbReference>
<protein>
    <recommendedName>
        <fullName evidence="8">Transcriptional coactivator p15 (PC4) C-terminal domain-containing protein</fullName>
    </recommendedName>
</protein>
<dbReference type="Pfam" id="PF02229">
    <property type="entry name" value="PC4"/>
    <property type="match status" value="1"/>
</dbReference>
<dbReference type="GO" id="GO:0060261">
    <property type="term" value="P:positive regulation of transcription initiation by RNA polymerase II"/>
    <property type="evidence" value="ECO:0007669"/>
    <property type="project" value="InterPro"/>
</dbReference>
<dbReference type="STRING" id="1296121.A0A1A6A5P7"/>
<evidence type="ECO:0000313" key="9">
    <source>
        <dbReference type="EMBL" id="OBR85382.1"/>
    </source>
</evidence>
<comment type="similarity">
    <text evidence="2">Belongs to the transcriptional coactivator PC4 family.</text>
</comment>
<dbReference type="InterPro" id="IPR009044">
    <property type="entry name" value="ssDNA-bd_transcriptional_reg"/>
</dbReference>
<evidence type="ECO:0000256" key="6">
    <source>
        <dbReference type="ARBA" id="ARBA00023242"/>
    </source>
</evidence>
<dbReference type="GO" id="GO:0003677">
    <property type="term" value="F:DNA binding"/>
    <property type="evidence" value="ECO:0007669"/>
    <property type="project" value="UniProtKB-KW"/>
</dbReference>
<dbReference type="Gene3D" id="2.30.31.10">
    <property type="entry name" value="Transcriptional Coactivator Pc4, Chain A"/>
    <property type="match status" value="1"/>
</dbReference>
<dbReference type="Proteomes" id="UP000078595">
    <property type="component" value="Chromosome 5"/>
</dbReference>
<dbReference type="EMBL" id="KI894031">
    <property type="protein sequence ID" value="OBR85382.1"/>
    <property type="molecule type" value="Genomic_DNA"/>
</dbReference>
<evidence type="ECO:0000259" key="8">
    <source>
        <dbReference type="Pfam" id="PF02229"/>
    </source>
</evidence>
<dbReference type="OrthoDB" id="2505440at2759"/>
<dbReference type="KEGG" id="kdj:28968416"/>
<organism evidence="9">
    <name type="scientific">Kwoniella dejecticola CBS 10117</name>
    <dbReference type="NCBI Taxonomy" id="1296121"/>
    <lineage>
        <taxon>Eukaryota</taxon>
        <taxon>Fungi</taxon>
        <taxon>Dikarya</taxon>
        <taxon>Basidiomycota</taxon>
        <taxon>Agaricomycotina</taxon>
        <taxon>Tremellomycetes</taxon>
        <taxon>Tremellales</taxon>
        <taxon>Cryptococcaceae</taxon>
        <taxon>Kwoniella</taxon>
    </lineage>
</organism>
<reference evidence="10" key="3">
    <citation type="submission" date="2024-02" db="EMBL/GenBank/DDBJ databases">
        <title>Comparative genomics of Cryptococcus and Kwoniella reveals pathogenesis evolution and contrasting modes of karyotype evolution via chromosome fusion or intercentromeric recombination.</title>
        <authorList>
            <person name="Coelho M.A."/>
            <person name="David-Palma M."/>
            <person name="Shea T."/>
            <person name="Bowers K."/>
            <person name="McGinley-Smith S."/>
            <person name="Mohammad A.W."/>
            <person name="Gnirke A."/>
            <person name="Yurkov A.M."/>
            <person name="Nowrousian M."/>
            <person name="Sun S."/>
            <person name="Cuomo C.A."/>
            <person name="Heitman J."/>
        </authorList>
    </citation>
    <scope>NUCLEOTIDE SEQUENCE</scope>
    <source>
        <strain evidence="10">CBS 10117</strain>
    </source>
</reference>
<evidence type="ECO:0000256" key="5">
    <source>
        <dbReference type="ARBA" id="ARBA00023163"/>
    </source>
</evidence>
<evidence type="ECO:0000256" key="7">
    <source>
        <dbReference type="SAM" id="MobiDB-lite"/>
    </source>
</evidence>
<dbReference type="PANTHER" id="PTHR13215">
    <property type="entry name" value="RNA POLYMERASE II TRANSCRIPTIONAL COACTIVATOR"/>
    <property type="match status" value="1"/>
</dbReference>
<dbReference type="GO" id="GO:0003713">
    <property type="term" value="F:transcription coactivator activity"/>
    <property type="evidence" value="ECO:0007669"/>
    <property type="project" value="InterPro"/>
</dbReference>
<evidence type="ECO:0000256" key="2">
    <source>
        <dbReference type="ARBA" id="ARBA00009001"/>
    </source>
</evidence>
<keyword evidence="5" id="KW-0804">Transcription</keyword>
<evidence type="ECO:0000256" key="4">
    <source>
        <dbReference type="ARBA" id="ARBA00023125"/>
    </source>
</evidence>
<keyword evidence="6" id="KW-0539">Nucleus</keyword>
<gene>
    <name evidence="9" type="ORF">I303_04717</name>
    <name evidence="10" type="ORF">I303_104309</name>
</gene>
<dbReference type="InterPro" id="IPR003173">
    <property type="entry name" value="PC4_C"/>
</dbReference>
<reference evidence="10" key="2">
    <citation type="submission" date="2013-07" db="EMBL/GenBank/DDBJ databases">
        <authorList>
            <consortium name="The Broad Institute Genome Sequencing Platform"/>
            <person name="Cuomo C."/>
            <person name="Litvintseva A."/>
            <person name="Chen Y."/>
            <person name="Heitman J."/>
            <person name="Sun S."/>
            <person name="Springer D."/>
            <person name="Dromer F."/>
            <person name="Young S.K."/>
            <person name="Zeng Q."/>
            <person name="Gargeya S."/>
            <person name="Fitzgerald M."/>
            <person name="Abouelleil A."/>
            <person name="Alvarado L."/>
            <person name="Berlin A.M."/>
            <person name="Chapman S.B."/>
            <person name="Dewar J."/>
            <person name="Goldberg J."/>
            <person name="Griggs A."/>
            <person name="Gujja S."/>
            <person name="Hansen M."/>
            <person name="Howarth C."/>
            <person name="Imamovic A."/>
            <person name="Larimer J."/>
            <person name="McCowan C."/>
            <person name="Murphy C."/>
            <person name="Pearson M."/>
            <person name="Priest M."/>
            <person name="Roberts A."/>
            <person name="Saif S."/>
            <person name="Shea T."/>
            <person name="Sykes S."/>
            <person name="Wortman J."/>
            <person name="Nusbaum C."/>
            <person name="Birren B."/>
        </authorList>
    </citation>
    <scope>NUCLEOTIDE SEQUENCE</scope>
    <source>
        <strain evidence="10">CBS 10117</strain>
    </source>
</reference>
<comment type="subcellular location">
    <subcellularLocation>
        <location evidence="1">Nucleus</location>
    </subcellularLocation>
</comment>
<reference evidence="9" key="1">
    <citation type="submission" date="2013-07" db="EMBL/GenBank/DDBJ databases">
        <title>The Genome Sequence of Cryptococcus dejecticola CBS10117.</title>
        <authorList>
            <consortium name="The Broad Institute Genome Sequencing Platform"/>
            <person name="Cuomo C."/>
            <person name="Litvintseva A."/>
            <person name="Chen Y."/>
            <person name="Heitman J."/>
            <person name="Sun S."/>
            <person name="Springer D."/>
            <person name="Dromer F."/>
            <person name="Young S.K."/>
            <person name="Zeng Q."/>
            <person name="Gargeya S."/>
            <person name="Fitzgerald M."/>
            <person name="Abouelleil A."/>
            <person name="Alvarado L."/>
            <person name="Berlin A.M."/>
            <person name="Chapman S.B."/>
            <person name="Dewar J."/>
            <person name="Goldberg J."/>
            <person name="Griggs A."/>
            <person name="Gujja S."/>
            <person name="Hansen M."/>
            <person name="Howarth C."/>
            <person name="Imamovic A."/>
            <person name="Larimer J."/>
            <person name="McCowan C."/>
            <person name="Murphy C."/>
            <person name="Pearson M."/>
            <person name="Priest M."/>
            <person name="Roberts A."/>
            <person name="Saif S."/>
            <person name="Shea T."/>
            <person name="Sykes S."/>
            <person name="Wortman J."/>
            <person name="Nusbaum C."/>
            <person name="Birren B."/>
        </authorList>
    </citation>
    <scope>NUCLEOTIDE SEQUENCE [LARGE SCALE GENOMIC DNA]</scope>
    <source>
        <strain evidence="9">CBS 10117</strain>
    </source>
</reference>
<feature type="domain" description="Transcriptional coactivator p15 (PC4) C-terminal" evidence="8">
    <location>
        <begin position="74"/>
        <end position="126"/>
    </location>
</feature>
<dbReference type="GO" id="GO:0005634">
    <property type="term" value="C:nucleus"/>
    <property type="evidence" value="ECO:0007669"/>
    <property type="project" value="UniProtKB-SubCell"/>
</dbReference>
<evidence type="ECO:0000313" key="10">
    <source>
        <dbReference type="EMBL" id="WWC61724.1"/>
    </source>
</evidence>
<keyword evidence="11" id="KW-1185">Reference proteome</keyword>
<keyword evidence="3" id="KW-0805">Transcription regulation</keyword>
<accession>A0A1A6A5P7</accession>
<evidence type="ECO:0000313" key="11">
    <source>
        <dbReference type="Proteomes" id="UP000078595"/>
    </source>
</evidence>